<dbReference type="AlphaFoldDB" id="A0AAN6XXA3"/>
<dbReference type="EMBL" id="MU858307">
    <property type="protein sequence ID" value="KAK4207275.1"/>
    <property type="molecule type" value="Genomic_DNA"/>
</dbReference>
<reference evidence="2" key="2">
    <citation type="submission" date="2023-05" db="EMBL/GenBank/DDBJ databases">
        <authorList>
            <consortium name="Lawrence Berkeley National Laboratory"/>
            <person name="Steindorff A."/>
            <person name="Hensen N."/>
            <person name="Bonometti L."/>
            <person name="Westerberg I."/>
            <person name="Brannstrom I.O."/>
            <person name="Guillou S."/>
            <person name="Cros-Aarteil S."/>
            <person name="Calhoun S."/>
            <person name="Haridas S."/>
            <person name="Kuo A."/>
            <person name="Mondo S."/>
            <person name="Pangilinan J."/>
            <person name="Riley R."/>
            <person name="Labutti K."/>
            <person name="Andreopoulos B."/>
            <person name="Lipzen A."/>
            <person name="Chen C."/>
            <person name="Yanf M."/>
            <person name="Daum C."/>
            <person name="Ng V."/>
            <person name="Clum A."/>
            <person name="Ohm R."/>
            <person name="Martin F."/>
            <person name="Silar P."/>
            <person name="Natvig D."/>
            <person name="Lalanne C."/>
            <person name="Gautier V."/>
            <person name="Ament-Velasquez S.L."/>
            <person name="Kruys A."/>
            <person name="Hutchinson M.I."/>
            <person name="Powell A.J."/>
            <person name="Barry K."/>
            <person name="Miller A.N."/>
            <person name="Grigoriev I.V."/>
            <person name="Debuchy R."/>
            <person name="Gladieux P."/>
            <person name="Thoren M.H."/>
            <person name="Johannesson H."/>
        </authorList>
    </citation>
    <scope>NUCLEOTIDE SEQUENCE</scope>
    <source>
        <strain evidence="2">PSN293</strain>
    </source>
</reference>
<gene>
    <name evidence="2" type="ORF">QBC37DRAFT_406375</name>
</gene>
<accession>A0AAN6XXA3</accession>
<sequence length="331" mass="34770">MYQTREAHELVKDREDEIIARAKAQSIARHGDESGWKLHMLAEVADLVLGGAPASPPAQPSTAGPAPVPEMRSTSPVARVHAGRFRPHHLEVLKVERTIRERIDPLVLPPLRPARAPAVAPAPAATPGPGPVPPSSPGPAATPGSATDSESAAAPAASQAPTPGPMSARASPATPDATQAPAPVPGSALPARTQQAHKKSLLILGEGATTHPDKKCIKCRPGNHECIVNPAVSNGNTCARCAKNKEKCSHQQVAEGRFIREHGRPARDGPCQHCKDRANLGMPAECYQADPTDKTQVKYGTACSQCCIDGTKDTCSANESQGKRKEKARKS</sequence>
<feature type="region of interest" description="Disordered" evidence="1">
    <location>
        <begin position="310"/>
        <end position="331"/>
    </location>
</feature>
<keyword evidence="3" id="KW-1185">Reference proteome</keyword>
<name>A0AAN6XXA3_9PEZI</name>
<evidence type="ECO:0000313" key="2">
    <source>
        <dbReference type="EMBL" id="KAK4207275.1"/>
    </source>
</evidence>
<proteinExistence type="predicted"/>
<dbReference type="Proteomes" id="UP001301769">
    <property type="component" value="Unassembled WGS sequence"/>
</dbReference>
<evidence type="ECO:0000313" key="3">
    <source>
        <dbReference type="Proteomes" id="UP001301769"/>
    </source>
</evidence>
<feature type="region of interest" description="Disordered" evidence="1">
    <location>
        <begin position="117"/>
        <end position="196"/>
    </location>
</feature>
<comment type="caution">
    <text evidence="2">The sequence shown here is derived from an EMBL/GenBank/DDBJ whole genome shotgun (WGS) entry which is preliminary data.</text>
</comment>
<feature type="region of interest" description="Disordered" evidence="1">
    <location>
        <begin position="52"/>
        <end position="82"/>
    </location>
</feature>
<feature type="compositionally biased region" description="Pro residues" evidence="1">
    <location>
        <begin position="124"/>
        <end position="137"/>
    </location>
</feature>
<organism evidence="2 3">
    <name type="scientific">Rhypophila decipiens</name>
    <dbReference type="NCBI Taxonomy" id="261697"/>
    <lineage>
        <taxon>Eukaryota</taxon>
        <taxon>Fungi</taxon>
        <taxon>Dikarya</taxon>
        <taxon>Ascomycota</taxon>
        <taxon>Pezizomycotina</taxon>
        <taxon>Sordariomycetes</taxon>
        <taxon>Sordariomycetidae</taxon>
        <taxon>Sordariales</taxon>
        <taxon>Naviculisporaceae</taxon>
        <taxon>Rhypophila</taxon>
    </lineage>
</organism>
<reference evidence="2" key="1">
    <citation type="journal article" date="2023" name="Mol. Phylogenet. Evol.">
        <title>Genome-scale phylogeny and comparative genomics of the fungal order Sordariales.</title>
        <authorList>
            <person name="Hensen N."/>
            <person name="Bonometti L."/>
            <person name="Westerberg I."/>
            <person name="Brannstrom I.O."/>
            <person name="Guillou S."/>
            <person name="Cros-Aarteil S."/>
            <person name="Calhoun S."/>
            <person name="Haridas S."/>
            <person name="Kuo A."/>
            <person name="Mondo S."/>
            <person name="Pangilinan J."/>
            <person name="Riley R."/>
            <person name="LaButti K."/>
            <person name="Andreopoulos B."/>
            <person name="Lipzen A."/>
            <person name="Chen C."/>
            <person name="Yan M."/>
            <person name="Daum C."/>
            <person name="Ng V."/>
            <person name="Clum A."/>
            <person name="Steindorff A."/>
            <person name="Ohm R.A."/>
            <person name="Martin F."/>
            <person name="Silar P."/>
            <person name="Natvig D.O."/>
            <person name="Lalanne C."/>
            <person name="Gautier V."/>
            <person name="Ament-Velasquez S.L."/>
            <person name="Kruys A."/>
            <person name="Hutchinson M.I."/>
            <person name="Powell A.J."/>
            <person name="Barry K."/>
            <person name="Miller A.N."/>
            <person name="Grigoriev I.V."/>
            <person name="Debuchy R."/>
            <person name="Gladieux P."/>
            <person name="Hiltunen Thoren M."/>
            <person name="Johannesson H."/>
        </authorList>
    </citation>
    <scope>NUCLEOTIDE SEQUENCE</scope>
    <source>
        <strain evidence="2">PSN293</strain>
    </source>
</reference>
<evidence type="ECO:0000256" key="1">
    <source>
        <dbReference type="SAM" id="MobiDB-lite"/>
    </source>
</evidence>
<feature type="compositionally biased region" description="Low complexity" evidence="1">
    <location>
        <begin position="170"/>
        <end position="181"/>
    </location>
</feature>
<feature type="compositionally biased region" description="Low complexity" evidence="1">
    <location>
        <begin position="138"/>
        <end position="161"/>
    </location>
</feature>
<protein>
    <submittedName>
        <fullName evidence="2">Uncharacterized protein</fullName>
    </submittedName>
</protein>